<dbReference type="Proteomes" id="UP000478837">
    <property type="component" value="Unassembled WGS sequence"/>
</dbReference>
<sequence length="162" mass="18262">MSASFAASASLPKEVAKNVPNAAVVGQDMFTYYFFDVYEATLFAPQGKYDKDKPLALTLKYQRSLDGKKIAERSIDEMQKQASLDSEKSKRWLQDMINIFPDVSEGDVITGVATEEGNALFFYNGEEVGEVKDPEFTQKFFDIWLSEDTSEPKFRKALLGKN</sequence>
<evidence type="ECO:0000259" key="1">
    <source>
        <dbReference type="Pfam" id="PF16036"/>
    </source>
</evidence>
<dbReference type="EMBL" id="JAAAWP010000008">
    <property type="protein sequence ID" value="NDW22425.1"/>
    <property type="molecule type" value="Genomic_DNA"/>
</dbReference>
<keyword evidence="3" id="KW-1185">Reference proteome</keyword>
<dbReference type="InterPro" id="IPR016088">
    <property type="entry name" value="Chalcone_isomerase_3-sand"/>
</dbReference>
<dbReference type="AlphaFoldDB" id="A0A6L9MWR8"/>
<protein>
    <recommendedName>
        <fullName evidence="1">Chalcone isomerase domain-containing protein</fullName>
    </recommendedName>
</protein>
<name>A0A6L9MWR8_9ALTE</name>
<reference evidence="2 3" key="1">
    <citation type="submission" date="2020-01" db="EMBL/GenBank/DDBJ databases">
        <title>Genomes of bacteria type strains.</title>
        <authorList>
            <person name="Chen J."/>
            <person name="Zhu S."/>
            <person name="Yang J."/>
        </authorList>
    </citation>
    <scope>NUCLEOTIDE SEQUENCE [LARGE SCALE GENOMIC DNA]</scope>
    <source>
        <strain evidence="2 3">LMG 22958</strain>
    </source>
</reference>
<accession>A0A6L9MWR8</accession>
<evidence type="ECO:0000313" key="2">
    <source>
        <dbReference type="EMBL" id="NDW22425.1"/>
    </source>
</evidence>
<feature type="domain" description="Chalcone isomerase" evidence="1">
    <location>
        <begin position="32"/>
        <end position="160"/>
    </location>
</feature>
<evidence type="ECO:0000313" key="3">
    <source>
        <dbReference type="Proteomes" id="UP000478837"/>
    </source>
</evidence>
<dbReference type="InterPro" id="IPR016087">
    <property type="entry name" value="Chalcone_isomerase"/>
</dbReference>
<proteinExistence type="predicted"/>
<comment type="caution">
    <text evidence="2">The sequence shown here is derived from an EMBL/GenBank/DDBJ whole genome shotgun (WGS) entry which is preliminary data.</text>
</comment>
<organism evidence="2 3">
    <name type="scientific">Alteromonas hispanica</name>
    <dbReference type="NCBI Taxonomy" id="315421"/>
    <lineage>
        <taxon>Bacteria</taxon>
        <taxon>Pseudomonadati</taxon>
        <taxon>Pseudomonadota</taxon>
        <taxon>Gammaproteobacteria</taxon>
        <taxon>Alteromonadales</taxon>
        <taxon>Alteromonadaceae</taxon>
        <taxon>Alteromonas/Salinimonas group</taxon>
        <taxon>Alteromonas</taxon>
    </lineage>
</organism>
<dbReference type="Pfam" id="PF16036">
    <property type="entry name" value="Chalcone_3"/>
    <property type="match status" value="1"/>
</dbReference>
<dbReference type="Gene3D" id="3.50.70.10">
    <property type="match status" value="1"/>
</dbReference>
<gene>
    <name evidence="2" type="ORF">GTW09_12905</name>
</gene>